<sequence>MTELEGKMYFMHQVMWHPCLPDGAQILINAKLGNISKEHKKFLSWLKPFLRYGGHKFTTFSCSVGNTVGPIDLKF</sequence>
<dbReference type="AlphaFoldDB" id="A0AAW1D806"/>
<organism evidence="1 2">
    <name type="scientific">Rhynocoris fuscipes</name>
    <dbReference type="NCBI Taxonomy" id="488301"/>
    <lineage>
        <taxon>Eukaryota</taxon>
        <taxon>Metazoa</taxon>
        <taxon>Ecdysozoa</taxon>
        <taxon>Arthropoda</taxon>
        <taxon>Hexapoda</taxon>
        <taxon>Insecta</taxon>
        <taxon>Pterygota</taxon>
        <taxon>Neoptera</taxon>
        <taxon>Paraneoptera</taxon>
        <taxon>Hemiptera</taxon>
        <taxon>Heteroptera</taxon>
        <taxon>Panheteroptera</taxon>
        <taxon>Cimicomorpha</taxon>
        <taxon>Reduviidae</taxon>
        <taxon>Harpactorinae</taxon>
        <taxon>Harpactorini</taxon>
        <taxon>Rhynocoris</taxon>
    </lineage>
</organism>
<dbReference type="Proteomes" id="UP001461498">
    <property type="component" value="Unassembled WGS sequence"/>
</dbReference>
<reference evidence="1 2" key="1">
    <citation type="submission" date="2022-12" db="EMBL/GenBank/DDBJ databases">
        <title>Chromosome-level genome assembly of true bugs.</title>
        <authorList>
            <person name="Ma L."/>
            <person name="Li H."/>
        </authorList>
    </citation>
    <scope>NUCLEOTIDE SEQUENCE [LARGE SCALE GENOMIC DNA]</scope>
    <source>
        <strain evidence="1">Lab_2022b</strain>
    </source>
</reference>
<evidence type="ECO:0000313" key="2">
    <source>
        <dbReference type="Proteomes" id="UP001461498"/>
    </source>
</evidence>
<proteinExistence type="predicted"/>
<accession>A0AAW1D806</accession>
<name>A0AAW1D806_9HEMI</name>
<evidence type="ECO:0000313" key="1">
    <source>
        <dbReference type="EMBL" id="KAK9506677.1"/>
    </source>
</evidence>
<gene>
    <name evidence="1" type="ORF">O3M35_008569</name>
</gene>
<comment type="caution">
    <text evidence="1">The sequence shown here is derived from an EMBL/GenBank/DDBJ whole genome shotgun (WGS) entry which is preliminary data.</text>
</comment>
<protein>
    <submittedName>
        <fullName evidence="1">Uncharacterized protein</fullName>
    </submittedName>
</protein>
<keyword evidence="2" id="KW-1185">Reference proteome</keyword>
<dbReference type="EMBL" id="JAPXFL010000005">
    <property type="protein sequence ID" value="KAK9506677.1"/>
    <property type="molecule type" value="Genomic_DNA"/>
</dbReference>